<dbReference type="InterPro" id="IPR027417">
    <property type="entry name" value="P-loop_NTPase"/>
</dbReference>
<comment type="catalytic activity">
    <reaction evidence="5">
        <text>ATP + H2O = ADP + phosphate + H(+)</text>
        <dbReference type="Rhea" id="RHEA:13065"/>
        <dbReference type="ChEBI" id="CHEBI:15377"/>
        <dbReference type="ChEBI" id="CHEBI:15378"/>
        <dbReference type="ChEBI" id="CHEBI:30616"/>
        <dbReference type="ChEBI" id="CHEBI:43474"/>
        <dbReference type="ChEBI" id="CHEBI:456216"/>
        <dbReference type="EC" id="3.6.4.13"/>
    </reaction>
</comment>
<organism evidence="9 10">
    <name type="scientific">Basidiobolus ranarum</name>
    <dbReference type="NCBI Taxonomy" id="34480"/>
    <lineage>
        <taxon>Eukaryota</taxon>
        <taxon>Fungi</taxon>
        <taxon>Fungi incertae sedis</taxon>
        <taxon>Zoopagomycota</taxon>
        <taxon>Entomophthoromycotina</taxon>
        <taxon>Basidiobolomycetes</taxon>
        <taxon>Basidiobolales</taxon>
        <taxon>Basidiobolaceae</taxon>
        <taxon>Basidiobolus</taxon>
    </lineage>
</organism>
<dbReference type="PROSITE" id="PS51192">
    <property type="entry name" value="HELICASE_ATP_BIND_1"/>
    <property type="match status" value="1"/>
</dbReference>
<feature type="compositionally biased region" description="Basic and acidic residues" evidence="6">
    <location>
        <begin position="635"/>
        <end position="661"/>
    </location>
</feature>
<evidence type="ECO:0000256" key="1">
    <source>
        <dbReference type="ARBA" id="ARBA00022741"/>
    </source>
</evidence>
<evidence type="ECO:0000256" key="3">
    <source>
        <dbReference type="ARBA" id="ARBA00022840"/>
    </source>
</evidence>
<feature type="domain" description="Helicase ATP-binding" evidence="7">
    <location>
        <begin position="118"/>
        <end position="300"/>
    </location>
</feature>
<comment type="domain">
    <text evidence="5">The Q motif is unique to and characteristic of the DEAD box family of RNA helicases and controls ATP binding and hydrolysis.</text>
</comment>
<proteinExistence type="inferred from homology"/>
<comment type="function">
    <text evidence="5">RNA helicase.</text>
</comment>
<keyword evidence="1 5" id="KW-0547">Nucleotide-binding</keyword>
<evidence type="ECO:0000259" key="8">
    <source>
        <dbReference type="PROSITE" id="PS51194"/>
    </source>
</evidence>
<evidence type="ECO:0000259" key="7">
    <source>
        <dbReference type="PROSITE" id="PS51192"/>
    </source>
</evidence>
<gene>
    <name evidence="9" type="ORF">K7432_000793</name>
</gene>
<dbReference type="PANTHER" id="PTHR24031">
    <property type="entry name" value="RNA HELICASE"/>
    <property type="match status" value="1"/>
</dbReference>
<accession>A0ABR2X448</accession>
<sequence length="661" mass="73303">MFKSARCISVLRSPLTRTIASTKALVHRPILSAAIGARSLNAPLIIRASSTQTIAKHLADLNVNNNESFSPEAETLATKVEEAAPGKFADMTMAPQTKRALKDVFKYETMSKVQDAVLSKLPITEDVFVKAKTGTGKTLAFLIPAIETALRSNDVKDLKAGKRVSVFIMSPTRELALQIAEEAEKILSFYPFQAHCFVGGTSKGLNKKIIATRRVDFIIATPGRALDLLNDNAIFQKQVEGTKLVILDEADQLLEMGFRDTITDILERFPKERQTFMFSATVSPQIRKIVQLALRPDHIFLDTVDPNDVSTNLKVKQSYVVAPLTSQLHYLRSILEKHRETQAHGGKIIVFCPTTRTTALFASAFEAMGYPIFELHSRLDQSKRIKIAQRFKKASEGILFTSDVSARGVDYPGVSLVVQAGTPSSREQYIHRVGRTGRAGKEGEGVLLIAPYETNFLKGVSDLPIEKSSAFTALAEAPETDKTVNKALKIVDPVLIEDSYRAHLGYLTSRAQDLHFPKPETLLIANDYYKGFGVEQPPHVSDSFLSKLGLLGKGGKFANKKSGHFGGSFRSRDDRLVADRYSSGNGFDRDNSSYRRSSSSEGGRGNGFQRRSSFSEQGGRNNFQRRSSNEQSYGGDRKFRPSREHEADRLDRQRQGARDRF</sequence>
<name>A0ABR2X448_9FUNG</name>
<comment type="caution">
    <text evidence="9">The sequence shown here is derived from an EMBL/GenBank/DDBJ whole genome shotgun (WGS) entry which is preliminary data.</text>
</comment>
<dbReference type="InterPro" id="IPR014001">
    <property type="entry name" value="Helicase_ATP-bd"/>
</dbReference>
<dbReference type="EC" id="3.6.4.13" evidence="5"/>
<dbReference type="EMBL" id="JASJQH010000015">
    <property type="protein sequence ID" value="KAK9768515.1"/>
    <property type="molecule type" value="Genomic_DNA"/>
</dbReference>
<dbReference type="Pfam" id="PF00270">
    <property type="entry name" value="DEAD"/>
    <property type="match status" value="1"/>
</dbReference>
<keyword evidence="3 5" id="KW-0067">ATP-binding</keyword>
<dbReference type="InterPro" id="IPR001650">
    <property type="entry name" value="Helicase_C-like"/>
</dbReference>
<evidence type="ECO:0000313" key="10">
    <source>
        <dbReference type="Proteomes" id="UP001479436"/>
    </source>
</evidence>
<dbReference type="SMART" id="SM00487">
    <property type="entry name" value="DEXDc"/>
    <property type="match status" value="1"/>
</dbReference>
<keyword evidence="2 5" id="KW-0378">Hydrolase</keyword>
<dbReference type="Gene3D" id="3.40.50.300">
    <property type="entry name" value="P-loop containing nucleotide triphosphate hydrolases"/>
    <property type="match status" value="2"/>
</dbReference>
<dbReference type="SUPFAM" id="SSF52540">
    <property type="entry name" value="P-loop containing nucleoside triphosphate hydrolases"/>
    <property type="match status" value="1"/>
</dbReference>
<keyword evidence="10" id="KW-1185">Reference proteome</keyword>
<evidence type="ECO:0000256" key="4">
    <source>
        <dbReference type="ARBA" id="ARBA00022884"/>
    </source>
</evidence>
<evidence type="ECO:0000313" key="9">
    <source>
        <dbReference type="EMBL" id="KAK9768515.1"/>
    </source>
</evidence>
<dbReference type="PROSITE" id="PS51194">
    <property type="entry name" value="HELICASE_CTER"/>
    <property type="match status" value="1"/>
</dbReference>
<protein>
    <recommendedName>
        <fullName evidence="5">ATP-dependent RNA helicase</fullName>
        <ecNumber evidence="5">3.6.4.13</ecNumber>
    </recommendedName>
</protein>
<dbReference type="SMART" id="SM00490">
    <property type="entry name" value="HELICc"/>
    <property type="match status" value="1"/>
</dbReference>
<dbReference type="CDD" id="cd18787">
    <property type="entry name" value="SF2_C_DEAD"/>
    <property type="match status" value="1"/>
</dbReference>
<comment type="similarity">
    <text evidence="5">Belongs to the DEAD box helicase family.</text>
</comment>
<dbReference type="InterPro" id="IPR011545">
    <property type="entry name" value="DEAD/DEAH_box_helicase_dom"/>
</dbReference>
<feature type="region of interest" description="Disordered" evidence="6">
    <location>
        <begin position="580"/>
        <end position="661"/>
    </location>
</feature>
<keyword evidence="5" id="KW-0347">Helicase</keyword>
<feature type="domain" description="Helicase C-terminal" evidence="8">
    <location>
        <begin position="330"/>
        <end position="485"/>
    </location>
</feature>
<feature type="compositionally biased region" description="Polar residues" evidence="6">
    <location>
        <begin position="609"/>
        <end position="632"/>
    </location>
</feature>
<dbReference type="Proteomes" id="UP001479436">
    <property type="component" value="Unassembled WGS sequence"/>
</dbReference>
<evidence type="ECO:0000256" key="6">
    <source>
        <dbReference type="SAM" id="MobiDB-lite"/>
    </source>
</evidence>
<keyword evidence="4 5" id="KW-0694">RNA-binding</keyword>
<reference evidence="9 10" key="1">
    <citation type="submission" date="2023-04" db="EMBL/GenBank/DDBJ databases">
        <title>Genome of Basidiobolus ranarum AG-B5.</title>
        <authorList>
            <person name="Stajich J.E."/>
            <person name="Carter-House D."/>
            <person name="Gryganskyi A."/>
        </authorList>
    </citation>
    <scope>NUCLEOTIDE SEQUENCE [LARGE SCALE GENOMIC DNA]</scope>
    <source>
        <strain evidence="9 10">AG-B5</strain>
    </source>
</reference>
<evidence type="ECO:0000256" key="2">
    <source>
        <dbReference type="ARBA" id="ARBA00022801"/>
    </source>
</evidence>
<evidence type="ECO:0000256" key="5">
    <source>
        <dbReference type="RuleBase" id="RU365068"/>
    </source>
</evidence>
<dbReference type="Pfam" id="PF00271">
    <property type="entry name" value="Helicase_C"/>
    <property type="match status" value="1"/>
</dbReference>